<protein>
    <submittedName>
        <fullName evidence="2">Uncharacterized protein</fullName>
    </submittedName>
</protein>
<accession>A0ABC8S270</accession>
<dbReference type="EMBL" id="CAUOFW020001748">
    <property type="protein sequence ID" value="CAK9148422.1"/>
    <property type="molecule type" value="Genomic_DNA"/>
</dbReference>
<dbReference type="AlphaFoldDB" id="A0ABC8S270"/>
<keyword evidence="1" id="KW-0732">Signal</keyword>
<proteinExistence type="predicted"/>
<feature type="non-terminal residue" evidence="2">
    <location>
        <position position="60"/>
    </location>
</feature>
<evidence type="ECO:0000256" key="1">
    <source>
        <dbReference type="SAM" id="SignalP"/>
    </source>
</evidence>
<evidence type="ECO:0000313" key="2">
    <source>
        <dbReference type="EMBL" id="CAK9148422.1"/>
    </source>
</evidence>
<name>A0ABC8S270_9AQUA</name>
<comment type="caution">
    <text evidence="2">The sequence shown here is derived from an EMBL/GenBank/DDBJ whole genome shotgun (WGS) entry which is preliminary data.</text>
</comment>
<organism evidence="2 3">
    <name type="scientific">Ilex paraguariensis</name>
    <name type="common">yerba mate</name>
    <dbReference type="NCBI Taxonomy" id="185542"/>
    <lineage>
        <taxon>Eukaryota</taxon>
        <taxon>Viridiplantae</taxon>
        <taxon>Streptophyta</taxon>
        <taxon>Embryophyta</taxon>
        <taxon>Tracheophyta</taxon>
        <taxon>Spermatophyta</taxon>
        <taxon>Magnoliopsida</taxon>
        <taxon>eudicotyledons</taxon>
        <taxon>Gunneridae</taxon>
        <taxon>Pentapetalae</taxon>
        <taxon>asterids</taxon>
        <taxon>campanulids</taxon>
        <taxon>Aquifoliales</taxon>
        <taxon>Aquifoliaceae</taxon>
        <taxon>Ilex</taxon>
    </lineage>
</organism>
<feature type="signal peptide" evidence="1">
    <location>
        <begin position="1"/>
        <end position="16"/>
    </location>
</feature>
<evidence type="ECO:0000313" key="3">
    <source>
        <dbReference type="Proteomes" id="UP001642360"/>
    </source>
</evidence>
<dbReference type="Proteomes" id="UP001642360">
    <property type="component" value="Unassembled WGS sequence"/>
</dbReference>
<gene>
    <name evidence="2" type="ORF">ILEXP_LOCUS16360</name>
</gene>
<keyword evidence="3" id="KW-1185">Reference proteome</keyword>
<reference evidence="2 3" key="1">
    <citation type="submission" date="2024-02" db="EMBL/GenBank/DDBJ databases">
        <authorList>
            <person name="Vignale AGUSTIN F."/>
            <person name="Sosa J E."/>
            <person name="Modenutti C."/>
        </authorList>
    </citation>
    <scope>NUCLEOTIDE SEQUENCE [LARGE SCALE GENOMIC DNA]</scope>
</reference>
<sequence length="60" mass="6512">MQVVVLLRVFFGAGLSQLSGSGIKRGPPRNYSVKKGVSVLVNGIDPYMFSSKQKSVKEIL</sequence>
<feature type="chain" id="PRO_5044805723" evidence="1">
    <location>
        <begin position="17"/>
        <end position="60"/>
    </location>
</feature>